<dbReference type="PROSITE" id="PS50828">
    <property type="entry name" value="SMR"/>
    <property type="match status" value="1"/>
</dbReference>
<keyword evidence="3" id="KW-0540">Nuclease</keyword>
<dbReference type="InterPro" id="IPR002625">
    <property type="entry name" value="Smr_dom"/>
</dbReference>
<dbReference type="SUPFAM" id="SSF160443">
    <property type="entry name" value="SMR domain-like"/>
    <property type="match status" value="1"/>
</dbReference>
<feature type="region of interest" description="Disordered" evidence="1">
    <location>
        <begin position="1"/>
        <end position="66"/>
    </location>
</feature>
<dbReference type="InterPro" id="IPR036063">
    <property type="entry name" value="Smr_dom_sf"/>
</dbReference>
<dbReference type="AlphaFoldDB" id="A0A1H6N109"/>
<reference evidence="4" key="1">
    <citation type="submission" date="2016-10" db="EMBL/GenBank/DDBJ databases">
        <authorList>
            <person name="Varghese N."/>
            <person name="Submissions S."/>
        </authorList>
    </citation>
    <scope>NUCLEOTIDE SEQUENCE [LARGE SCALE GENOMIC DNA]</scope>
    <source>
        <strain evidence="4">DSM 11593</strain>
    </source>
</reference>
<dbReference type="OrthoDB" id="7165597at2"/>
<keyword evidence="3" id="KW-0255">Endonuclease</keyword>
<dbReference type="Gene3D" id="3.30.1370.110">
    <property type="match status" value="1"/>
</dbReference>
<dbReference type="SMART" id="SM00463">
    <property type="entry name" value="SMR"/>
    <property type="match status" value="1"/>
</dbReference>
<feature type="domain" description="Smr" evidence="2">
    <location>
        <begin position="112"/>
        <end position="203"/>
    </location>
</feature>
<name>A0A1H6N109_9RHOB</name>
<evidence type="ECO:0000256" key="1">
    <source>
        <dbReference type="SAM" id="MobiDB-lite"/>
    </source>
</evidence>
<proteinExistence type="predicted"/>
<dbReference type="GO" id="GO:0004519">
    <property type="term" value="F:endonuclease activity"/>
    <property type="evidence" value="ECO:0007669"/>
    <property type="project" value="UniProtKB-KW"/>
</dbReference>
<evidence type="ECO:0000313" key="4">
    <source>
        <dbReference type="Proteomes" id="UP000199125"/>
    </source>
</evidence>
<dbReference type="STRING" id="65735.SAMN04488075_2709"/>
<dbReference type="Pfam" id="PF01713">
    <property type="entry name" value="Smr"/>
    <property type="match status" value="1"/>
</dbReference>
<dbReference type="RefSeq" id="WP_090848624.1">
    <property type="nucleotide sequence ID" value="NZ_FNXG01000005.1"/>
</dbReference>
<keyword evidence="3" id="KW-0378">Hydrolase</keyword>
<dbReference type="PANTHER" id="PTHR35562">
    <property type="entry name" value="DNA ENDONUCLEASE SMRA-RELATED"/>
    <property type="match status" value="1"/>
</dbReference>
<organism evidence="3 4">
    <name type="scientific">Paracoccus alkenifer</name>
    <dbReference type="NCBI Taxonomy" id="65735"/>
    <lineage>
        <taxon>Bacteria</taxon>
        <taxon>Pseudomonadati</taxon>
        <taxon>Pseudomonadota</taxon>
        <taxon>Alphaproteobacteria</taxon>
        <taxon>Rhodobacterales</taxon>
        <taxon>Paracoccaceae</taxon>
        <taxon>Paracoccus</taxon>
    </lineage>
</organism>
<gene>
    <name evidence="3" type="ORF">SAMN04488075_2709</name>
</gene>
<evidence type="ECO:0000313" key="3">
    <source>
        <dbReference type="EMBL" id="SEI08232.1"/>
    </source>
</evidence>
<dbReference type="EMBL" id="FNXG01000005">
    <property type="protein sequence ID" value="SEI08232.1"/>
    <property type="molecule type" value="Genomic_DNA"/>
</dbReference>
<dbReference type="Proteomes" id="UP000199125">
    <property type="component" value="Unassembled WGS sequence"/>
</dbReference>
<protein>
    <submittedName>
        <fullName evidence="3">DNA-nicking endonuclease, Smr domain</fullName>
    </submittedName>
</protein>
<sequence length="207" mass="22271">MARRRNRGGLSDEDRALWAHVARSVTPMAENQRRRIESPPPAPQPPAAAAPASPAPRPVPPGFGVGRGAAAAPVHVARVRSPHEHLAEQPLRMDARAHRSLTRGKLRPDARLDLHGMTLAVAKTQLTAFILRSQAAGHRLVLVITGKGERGGGDQSPLPFRAGALRHEVPHWLAMPPLSQAVLQVVPAHVRHGGGGACYVWLRRARS</sequence>
<keyword evidence="4" id="KW-1185">Reference proteome</keyword>
<dbReference type="PANTHER" id="PTHR35562:SF2">
    <property type="entry name" value="DNA ENDONUCLEASE SMRA-RELATED"/>
    <property type="match status" value="1"/>
</dbReference>
<evidence type="ECO:0000259" key="2">
    <source>
        <dbReference type="PROSITE" id="PS50828"/>
    </source>
</evidence>
<feature type="compositionally biased region" description="Pro residues" evidence="1">
    <location>
        <begin position="38"/>
        <end position="61"/>
    </location>
</feature>
<accession>A0A1H6N109</accession>